<comment type="caution">
    <text evidence="2">The sequence shown here is derived from an EMBL/GenBank/DDBJ whole genome shotgun (WGS) entry which is preliminary data.</text>
</comment>
<feature type="compositionally biased region" description="Basic and acidic residues" evidence="1">
    <location>
        <begin position="7"/>
        <end position="28"/>
    </location>
</feature>
<reference evidence="2" key="1">
    <citation type="submission" date="2022-08" db="EMBL/GenBank/DDBJ databases">
        <authorList>
            <person name="Kallberg Y."/>
            <person name="Tangrot J."/>
            <person name="Rosling A."/>
        </authorList>
    </citation>
    <scope>NUCLEOTIDE SEQUENCE</scope>
    <source>
        <strain evidence="2">Wild A</strain>
    </source>
</reference>
<dbReference type="Proteomes" id="UP001153678">
    <property type="component" value="Unassembled WGS sequence"/>
</dbReference>
<evidence type="ECO:0000313" key="3">
    <source>
        <dbReference type="Proteomes" id="UP001153678"/>
    </source>
</evidence>
<protein>
    <submittedName>
        <fullName evidence="2">7458_t:CDS:1</fullName>
    </submittedName>
</protein>
<dbReference type="OrthoDB" id="10316277at2759"/>
<organism evidence="2 3">
    <name type="scientific">Funneliformis geosporum</name>
    <dbReference type="NCBI Taxonomy" id="1117311"/>
    <lineage>
        <taxon>Eukaryota</taxon>
        <taxon>Fungi</taxon>
        <taxon>Fungi incertae sedis</taxon>
        <taxon>Mucoromycota</taxon>
        <taxon>Glomeromycotina</taxon>
        <taxon>Glomeromycetes</taxon>
        <taxon>Glomerales</taxon>
        <taxon>Glomeraceae</taxon>
        <taxon>Funneliformis</taxon>
    </lineage>
</organism>
<keyword evidence="3" id="KW-1185">Reference proteome</keyword>
<accession>A0A9W4SFY2</accession>
<feature type="region of interest" description="Disordered" evidence="1">
    <location>
        <begin position="1"/>
        <end position="30"/>
    </location>
</feature>
<sequence>MSKRGLRKEIDDLGNKKARKQIEEKKSSQDTFSTWDNRRFFSIISDRDAGDSKSAGISSLKLKQPGFQDLGQEEEHSTPGFEFPQMKFHVCNFVVFHSEKCGT</sequence>
<name>A0A9W4SFY2_9GLOM</name>
<evidence type="ECO:0000313" key="2">
    <source>
        <dbReference type="EMBL" id="CAI2168133.1"/>
    </source>
</evidence>
<evidence type="ECO:0000256" key="1">
    <source>
        <dbReference type="SAM" id="MobiDB-lite"/>
    </source>
</evidence>
<dbReference type="AlphaFoldDB" id="A0A9W4SFY2"/>
<gene>
    <name evidence="2" type="ORF">FWILDA_LOCUS3430</name>
</gene>
<proteinExistence type="predicted"/>
<dbReference type="EMBL" id="CAMKVN010000456">
    <property type="protein sequence ID" value="CAI2168133.1"/>
    <property type="molecule type" value="Genomic_DNA"/>
</dbReference>